<keyword evidence="7" id="KW-1133">Transmembrane helix</keyword>
<proteinExistence type="predicted"/>
<dbReference type="SMART" id="SM00220">
    <property type="entry name" value="S_TKc"/>
    <property type="match status" value="1"/>
</dbReference>
<dbReference type="EC" id="2.7.11.1" evidence="1"/>
<protein>
    <recommendedName>
        <fullName evidence="1">non-specific serine/threonine protein kinase</fullName>
        <ecNumber evidence="1">2.7.11.1</ecNumber>
    </recommendedName>
</protein>
<keyword evidence="7" id="KW-0472">Membrane</keyword>
<evidence type="ECO:0000256" key="7">
    <source>
        <dbReference type="SAM" id="Phobius"/>
    </source>
</evidence>
<dbReference type="Gene3D" id="1.10.510.10">
    <property type="entry name" value="Transferase(Phosphotransferase) domain 1"/>
    <property type="match status" value="1"/>
</dbReference>
<keyword evidence="7" id="KW-0812">Transmembrane</keyword>
<dbReference type="PANTHER" id="PTHR43289:SF6">
    <property type="entry name" value="SERINE_THREONINE-PROTEIN KINASE NEKL-3"/>
    <property type="match status" value="1"/>
</dbReference>
<keyword evidence="3" id="KW-0808">Transferase</keyword>
<evidence type="ECO:0000256" key="5">
    <source>
        <dbReference type="ARBA" id="ARBA00022777"/>
    </source>
</evidence>
<evidence type="ECO:0000256" key="1">
    <source>
        <dbReference type="ARBA" id="ARBA00012513"/>
    </source>
</evidence>
<evidence type="ECO:0000313" key="10">
    <source>
        <dbReference type="Proteomes" id="UP001500403"/>
    </source>
</evidence>
<name>A0ABP6K5Z4_9ACTN</name>
<reference evidence="10" key="1">
    <citation type="journal article" date="2019" name="Int. J. Syst. Evol. Microbiol.">
        <title>The Global Catalogue of Microorganisms (GCM) 10K type strain sequencing project: providing services to taxonomists for standard genome sequencing and annotation.</title>
        <authorList>
            <consortium name="The Broad Institute Genomics Platform"/>
            <consortium name="The Broad Institute Genome Sequencing Center for Infectious Disease"/>
            <person name="Wu L."/>
            <person name="Ma J."/>
        </authorList>
    </citation>
    <scope>NUCLEOTIDE SEQUENCE [LARGE SCALE GENOMIC DNA]</scope>
    <source>
        <strain evidence="10">JCM 9088</strain>
    </source>
</reference>
<dbReference type="PROSITE" id="PS50011">
    <property type="entry name" value="PROTEIN_KINASE_DOM"/>
    <property type="match status" value="1"/>
</dbReference>
<accession>A0ABP6K5Z4</accession>
<dbReference type="Gene3D" id="3.30.200.20">
    <property type="entry name" value="Phosphorylase Kinase, domain 1"/>
    <property type="match status" value="1"/>
</dbReference>
<feature type="transmembrane region" description="Helical" evidence="7">
    <location>
        <begin position="445"/>
        <end position="467"/>
    </location>
</feature>
<dbReference type="InterPro" id="IPR000719">
    <property type="entry name" value="Prot_kinase_dom"/>
</dbReference>
<dbReference type="CDD" id="cd14014">
    <property type="entry name" value="STKc_PknB_like"/>
    <property type="match status" value="1"/>
</dbReference>
<organism evidence="9 10">
    <name type="scientific">Streptomyces enissocaesilis</name>
    <dbReference type="NCBI Taxonomy" id="332589"/>
    <lineage>
        <taxon>Bacteria</taxon>
        <taxon>Bacillati</taxon>
        <taxon>Actinomycetota</taxon>
        <taxon>Actinomycetes</taxon>
        <taxon>Kitasatosporales</taxon>
        <taxon>Streptomycetaceae</taxon>
        <taxon>Streptomyces</taxon>
        <taxon>Streptomyces rochei group</taxon>
    </lineage>
</organism>
<evidence type="ECO:0000256" key="2">
    <source>
        <dbReference type="ARBA" id="ARBA00022527"/>
    </source>
</evidence>
<evidence type="ECO:0000256" key="4">
    <source>
        <dbReference type="ARBA" id="ARBA00022741"/>
    </source>
</evidence>
<feature type="domain" description="Protein kinase" evidence="8">
    <location>
        <begin position="1"/>
        <end position="250"/>
    </location>
</feature>
<dbReference type="InterPro" id="IPR008271">
    <property type="entry name" value="Ser/Thr_kinase_AS"/>
</dbReference>
<evidence type="ECO:0000256" key="6">
    <source>
        <dbReference type="ARBA" id="ARBA00022840"/>
    </source>
</evidence>
<sequence length="503" mass="52718">MWAAYDETLGVDVAVKEIWLPPAGSDGEHRERVARATREARNAAKLRDHPHIVAVHDVVVENGVPWTVMRLVDGCSLEGRLRAEGPLPAPRVAEVAGALLKALGAAHAMGIVHRDVKPANVMLARDGQVLLTDFGISVRQTDTALTSTGGVIGSAEYMAPERLNGVDEAAGDLFSLGATLYQAVEGVSPFRRETPTATLAAVASAQAQPPERADALTPLITRLLAKEPGDRPTVTAALDMLRGGGSTAVITEKVAPASPGTLSPRTEERGALRVTNPGGVRRKVVKAVRDALRGGGPITPASPRTEERGALRVTNRSGVRLKVIVDGVWCVNVQSGVSNTVKVEPGVHNVRCERARATLPGRGEPITARVGRGSTVQLFALTQGRHVLLSTDLSRTRPRMTGGTGLAVGLIGLGISLVVLIGAILTHRDTLAGDGQFVANDEEALSLAVTSMGLGCAVGGFLLQIGFRAARNRPESFRSAARASLLLTGVCVAVMLGLWMPLA</sequence>
<evidence type="ECO:0000256" key="3">
    <source>
        <dbReference type="ARBA" id="ARBA00022679"/>
    </source>
</evidence>
<keyword evidence="4" id="KW-0547">Nucleotide-binding</keyword>
<keyword evidence="2" id="KW-0723">Serine/threonine-protein kinase</keyword>
<comment type="caution">
    <text evidence="9">The sequence shown here is derived from an EMBL/GenBank/DDBJ whole genome shotgun (WGS) entry which is preliminary data.</text>
</comment>
<dbReference type="EMBL" id="BAAAUD010000056">
    <property type="protein sequence ID" value="GAA2964851.1"/>
    <property type="molecule type" value="Genomic_DNA"/>
</dbReference>
<keyword evidence="5" id="KW-0418">Kinase</keyword>
<dbReference type="Pfam" id="PF00069">
    <property type="entry name" value="Pkinase"/>
    <property type="match status" value="1"/>
</dbReference>
<evidence type="ECO:0000259" key="8">
    <source>
        <dbReference type="PROSITE" id="PS50011"/>
    </source>
</evidence>
<evidence type="ECO:0000313" key="9">
    <source>
        <dbReference type="EMBL" id="GAA2964851.1"/>
    </source>
</evidence>
<dbReference type="Proteomes" id="UP001500403">
    <property type="component" value="Unassembled WGS sequence"/>
</dbReference>
<feature type="transmembrane region" description="Helical" evidence="7">
    <location>
        <begin position="405"/>
        <end position="425"/>
    </location>
</feature>
<feature type="transmembrane region" description="Helical" evidence="7">
    <location>
        <begin position="479"/>
        <end position="500"/>
    </location>
</feature>
<dbReference type="PANTHER" id="PTHR43289">
    <property type="entry name" value="MITOGEN-ACTIVATED PROTEIN KINASE KINASE KINASE 20-RELATED"/>
    <property type="match status" value="1"/>
</dbReference>
<dbReference type="SUPFAM" id="SSF56112">
    <property type="entry name" value="Protein kinase-like (PK-like)"/>
    <property type="match status" value="1"/>
</dbReference>
<keyword evidence="10" id="KW-1185">Reference proteome</keyword>
<gene>
    <name evidence="9" type="ORF">GCM10010446_58120</name>
</gene>
<keyword evidence="6" id="KW-0067">ATP-binding</keyword>
<dbReference type="PROSITE" id="PS00108">
    <property type="entry name" value="PROTEIN_KINASE_ST"/>
    <property type="match status" value="1"/>
</dbReference>
<dbReference type="InterPro" id="IPR011009">
    <property type="entry name" value="Kinase-like_dom_sf"/>
</dbReference>